<evidence type="ECO:0000313" key="2">
    <source>
        <dbReference type="EMBL" id="OAD40672.1"/>
    </source>
</evidence>
<sequence>MQLSFKERVLLFIKNIGRVLKKSLIWLIISYIIPLLNILILWAMRKNDFTVDISVVSIIIATNSCIITSLLHLFYLNEKKREFTFVGSIICILISVALYVLSLVQVELQNQFIDISIYEWGAYLTLAFSILLILISKYDEVQAISEFKAKESRNTSKTTVNGKNVKV</sequence>
<keyword evidence="3" id="KW-1185">Reference proteome</keyword>
<feature type="transmembrane region" description="Helical" evidence="1">
    <location>
        <begin position="55"/>
        <end position="76"/>
    </location>
</feature>
<keyword evidence="1" id="KW-0472">Membrane</keyword>
<keyword evidence="1" id="KW-1133">Transmembrane helix</keyword>
<feature type="transmembrane region" description="Helical" evidence="1">
    <location>
        <begin position="83"/>
        <end position="105"/>
    </location>
</feature>
<organism evidence="2 3">
    <name type="scientific">Polaribacter atrinae</name>
    <dbReference type="NCBI Taxonomy" id="1333662"/>
    <lineage>
        <taxon>Bacteria</taxon>
        <taxon>Pseudomonadati</taxon>
        <taxon>Bacteroidota</taxon>
        <taxon>Flavobacteriia</taxon>
        <taxon>Flavobacteriales</taxon>
        <taxon>Flavobacteriaceae</taxon>
    </lineage>
</organism>
<evidence type="ECO:0000313" key="3">
    <source>
        <dbReference type="Proteomes" id="UP000076923"/>
    </source>
</evidence>
<reference evidence="2 3" key="1">
    <citation type="submission" date="2016-02" db="EMBL/GenBank/DDBJ databases">
        <title>Draft genome sequence of Polaribacter atrinae KACC17473.</title>
        <authorList>
            <person name="Shin S.-K."/>
            <person name="Yi H."/>
        </authorList>
    </citation>
    <scope>NUCLEOTIDE SEQUENCE [LARGE SCALE GENOMIC DNA]</scope>
    <source>
        <strain evidence="2 3">KACC 17473</strain>
    </source>
</reference>
<dbReference type="EMBL" id="LVWE01000086">
    <property type="protein sequence ID" value="OAD40672.1"/>
    <property type="molecule type" value="Genomic_DNA"/>
</dbReference>
<dbReference type="Proteomes" id="UP000076923">
    <property type="component" value="Unassembled WGS sequence"/>
</dbReference>
<feature type="transmembrane region" description="Helical" evidence="1">
    <location>
        <begin position="117"/>
        <end position="135"/>
    </location>
</feature>
<feature type="transmembrane region" description="Helical" evidence="1">
    <location>
        <begin position="24"/>
        <end position="43"/>
    </location>
</feature>
<dbReference type="AlphaFoldDB" id="A0A176SYB8"/>
<name>A0A176SYB8_9FLAO</name>
<gene>
    <name evidence="2" type="ORF">LPB303_16845</name>
</gene>
<comment type="caution">
    <text evidence="2">The sequence shown here is derived from an EMBL/GenBank/DDBJ whole genome shotgun (WGS) entry which is preliminary data.</text>
</comment>
<protein>
    <submittedName>
        <fullName evidence="2">Uncharacterized protein</fullName>
    </submittedName>
</protein>
<keyword evidence="1" id="KW-0812">Transmembrane</keyword>
<accession>A0A176SYB8</accession>
<evidence type="ECO:0000256" key="1">
    <source>
        <dbReference type="SAM" id="Phobius"/>
    </source>
</evidence>
<proteinExistence type="predicted"/>